<evidence type="ECO:0000313" key="2">
    <source>
        <dbReference type="Proteomes" id="UP000007115"/>
    </source>
</evidence>
<dbReference type="AlphaFoldDB" id="G9MFD5"/>
<dbReference type="VEuPathDB" id="FungiDB:TRIVIDRAFT_215056"/>
<dbReference type="EMBL" id="ABDF02000001">
    <property type="protein sequence ID" value="EHK27102.1"/>
    <property type="molecule type" value="Genomic_DNA"/>
</dbReference>
<dbReference type="Proteomes" id="UP000007115">
    <property type="component" value="Unassembled WGS sequence"/>
</dbReference>
<dbReference type="OrthoDB" id="60033at2759"/>
<gene>
    <name evidence="1" type="ORF">TRIVIDRAFT_215056</name>
</gene>
<keyword evidence="2" id="KW-1185">Reference proteome</keyword>
<proteinExistence type="predicted"/>
<dbReference type="GeneID" id="25790872"/>
<comment type="caution">
    <text evidence="1">The sequence shown here is derived from an EMBL/GenBank/DDBJ whole genome shotgun (WGS) entry which is preliminary data.</text>
</comment>
<dbReference type="HOGENOM" id="CLU_2483646_0_0_1"/>
<protein>
    <submittedName>
        <fullName evidence="1">Uncharacterized protein</fullName>
    </submittedName>
</protein>
<name>G9MFD5_HYPVG</name>
<organism evidence="1 2">
    <name type="scientific">Hypocrea virens (strain Gv29-8 / FGSC 10586)</name>
    <name type="common">Gliocladium virens</name>
    <name type="synonym">Trichoderma virens</name>
    <dbReference type="NCBI Taxonomy" id="413071"/>
    <lineage>
        <taxon>Eukaryota</taxon>
        <taxon>Fungi</taxon>
        <taxon>Dikarya</taxon>
        <taxon>Ascomycota</taxon>
        <taxon>Pezizomycotina</taxon>
        <taxon>Sordariomycetes</taxon>
        <taxon>Hypocreomycetidae</taxon>
        <taxon>Hypocreales</taxon>
        <taxon>Hypocreaceae</taxon>
        <taxon>Trichoderma</taxon>
    </lineage>
</organism>
<reference evidence="1 2" key="1">
    <citation type="journal article" date="2011" name="Genome Biol.">
        <title>Comparative genome sequence analysis underscores mycoparasitism as the ancestral life style of Trichoderma.</title>
        <authorList>
            <person name="Kubicek C.P."/>
            <person name="Herrera-Estrella A."/>
            <person name="Seidl-Seiboth V."/>
            <person name="Martinez D.A."/>
            <person name="Druzhinina I.S."/>
            <person name="Thon M."/>
            <person name="Zeilinger S."/>
            <person name="Casas-Flores S."/>
            <person name="Horwitz B.A."/>
            <person name="Mukherjee P.K."/>
            <person name="Mukherjee M."/>
            <person name="Kredics L."/>
            <person name="Alcaraz L.D."/>
            <person name="Aerts A."/>
            <person name="Antal Z."/>
            <person name="Atanasova L."/>
            <person name="Cervantes-Badillo M.G."/>
            <person name="Challacombe J."/>
            <person name="Chertkov O."/>
            <person name="McCluskey K."/>
            <person name="Coulpier F."/>
            <person name="Deshpande N."/>
            <person name="von Doehren H."/>
            <person name="Ebbole D.J."/>
            <person name="Esquivel-Naranjo E.U."/>
            <person name="Fekete E."/>
            <person name="Flipphi M."/>
            <person name="Glaser F."/>
            <person name="Gomez-Rodriguez E.Y."/>
            <person name="Gruber S."/>
            <person name="Han C."/>
            <person name="Henrissat B."/>
            <person name="Hermosa R."/>
            <person name="Hernandez-Onate M."/>
            <person name="Karaffa L."/>
            <person name="Kosti I."/>
            <person name="Le Crom S."/>
            <person name="Lindquist E."/>
            <person name="Lucas S."/>
            <person name="Luebeck M."/>
            <person name="Luebeck P.S."/>
            <person name="Margeot A."/>
            <person name="Metz B."/>
            <person name="Misra M."/>
            <person name="Nevalainen H."/>
            <person name="Omann M."/>
            <person name="Packer N."/>
            <person name="Perrone G."/>
            <person name="Uresti-Rivera E.E."/>
            <person name="Salamov A."/>
            <person name="Schmoll M."/>
            <person name="Seiboth B."/>
            <person name="Shapiro H."/>
            <person name="Sukno S."/>
            <person name="Tamayo-Ramos J.A."/>
            <person name="Tisch D."/>
            <person name="Wiest A."/>
            <person name="Wilkinson H.H."/>
            <person name="Zhang M."/>
            <person name="Coutinho P.M."/>
            <person name="Kenerley C.M."/>
            <person name="Monte E."/>
            <person name="Baker S.E."/>
            <person name="Grigoriev I.V."/>
        </authorList>
    </citation>
    <scope>NUCLEOTIDE SEQUENCE [LARGE SCALE GENOMIC DNA]</scope>
    <source>
        <strain evidence="2">Gv29-8 / FGSC 10586</strain>
    </source>
</reference>
<evidence type="ECO:0000313" key="1">
    <source>
        <dbReference type="EMBL" id="EHK27102.1"/>
    </source>
</evidence>
<sequence>MKAILFLNLRMKGTMAWKGDEILKQRSWSRIPDAHVHQSIEIIGELVASEGQAGEIPALYAVMLRICPVVELAVLVSLEGDQLLQFF</sequence>
<accession>G9MFD5</accession>
<dbReference type="RefSeq" id="XP_013961316.1">
    <property type="nucleotide sequence ID" value="XM_014105841.1"/>
</dbReference>
<dbReference type="InParanoid" id="G9MFD5"/>